<organism evidence="1">
    <name type="scientific">Rhizophora mucronata</name>
    <name type="common">Asiatic mangrove</name>
    <dbReference type="NCBI Taxonomy" id="61149"/>
    <lineage>
        <taxon>Eukaryota</taxon>
        <taxon>Viridiplantae</taxon>
        <taxon>Streptophyta</taxon>
        <taxon>Embryophyta</taxon>
        <taxon>Tracheophyta</taxon>
        <taxon>Spermatophyta</taxon>
        <taxon>Magnoliopsida</taxon>
        <taxon>eudicotyledons</taxon>
        <taxon>Gunneridae</taxon>
        <taxon>Pentapetalae</taxon>
        <taxon>rosids</taxon>
        <taxon>fabids</taxon>
        <taxon>Malpighiales</taxon>
        <taxon>Rhizophoraceae</taxon>
        <taxon>Rhizophora</taxon>
    </lineage>
</organism>
<protein>
    <submittedName>
        <fullName evidence="1">Uncharacterized protein</fullName>
    </submittedName>
</protein>
<accession>A0A2P2PBS8</accession>
<reference evidence="1" key="1">
    <citation type="submission" date="2018-02" db="EMBL/GenBank/DDBJ databases">
        <title>Rhizophora mucronata_Transcriptome.</title>
        <authorList>
            <person name="Meera S.P."/>
            <person name="Sreeshan A."/>
            <person name="Augustine A."/>
        </authorList>
    </citation>
    <scope>NUCLEOTIDE SEQUENCE</scope>
    <source>
        <tissue evidence="1">Leaf</tissue>
    </source>
</reference>
<sequence length="23" mass="2625">MAGSVCYLLETVFDRVVVHSVNW</sequence>
<name>A0A2P2PBS8_RHIMU</name>
<dbReference type="EMBL" id="GGEC01071722">
    <property type="protein sequence ID" value="MBX52206.1"/>
    <property type="molecule type" value="Transcribed_RNA"/>
</dbReference>
<dbReference type="AlphaFoldDB" id="A0A2P2PBS8"/>
<proteinExistence type="predicted"/>
<evidence type="ECO:0000313" key="1">
    <source>
        <dbReference type="EMBL" id="MBX52206.1"/>
    </source>
</evidence>